<proteinExistence type="predicted"/>
<dbReference type="SMART" id="SM00331">
    <property type="entry name" value="PP2C_SIG"/>
    <property type="match status" value="1"/>
</dbReference>
<dbReference type="InterPro" id="IPR000014">
    <property type="entry name" value="PAS"/>
</dbReference>
<dbReference type="Pfam" id="PF13185">
    <property type="entry name" value="GAF_2"/>
    <property type="match status" value="2"/>
</dbReference>
<dbReference type="PANTHER" id="PTHR43156">
    <property type="entry name" value="STAGE II SPORULATION PROTEIN E-RELATED"/>
    <property type="match status" value="1"/>
</dbReference>
<dbReference type="EMBL" id="JAJAGO010000021">
    <property type="protein sequence ID" value="MCT2594447.1"/>
    <property type="molecule type" value="Genomic_DNA"/>
</dbReference>
<reference evidence="5 6" key="1">
    <citation type="submission" date="2021-10" db="EMBL/GenBank/DDBJ databases">
        <title>Streptomyces gossypii sp. nov., isolated from soil collected from cotton field.</title>
        <authorList>
            <person name="Ge X."/>
            <person name="Chen X."/>
            <person name="Liu W."/>
        </authorList>
    </citation>
    <scope>NUCLEOTIDE SEQUENCE [LARGE SCALE GENOMIC DNA]</scope>
    <source>
        <strain evidence="5 6">N2-109</strain>
    </source>
</reference>
<name>A0ABT2K2Q8_9ACTN</name>
<dbReference type="InterPro" id="IPR013655">
    <property type="entry name" value="PAS_fold_3"/>
</dbReference>
<accession>A0ABT2K2Q8</accession>
<feature type="region of interest" description="Disordered" evidence="2">
    <location>
        <begin position="1"/>
        <end position="23"/>
    </location>
</feature>
<dbReference type="SUPFAM" id="SSF55781">
    <property type="entry name" value="GAF domain-like"/>
    <property type="match status" value="2"/>
</dbReference>
<evidence type="ECO:0000313" key="6">
    <source>
        <dbReference type="Proteomes" id="UP001156389"/>
    </source>
</evidence>
<dbReference type="Proteomes" id="UP001156389">
    <property type="component" value="Unassembled WGS sequence"/>
</dbReference>
<feature type="domain" description="PPM-type phosphatase" evidence="4">
    <location>
        <begin position="517"/>
        <end position="732"/>
    </location>
</feature>
<organism evidence="5 6">
    <name type="scientific">Streptomyces gossypii</name>
    <dbReference type="NCBI Taxonomy" id="2883101"/>
    <lineage>
        <taxon>Bacteria</taxon>
        <taxon>Bacillati</taxon>
        <taxon>Actinomycetota</taxon>
        <taxon>Actinomycetes</taxon>
        <taxon>Kitasatosporales</taxon>
        <taxon>Streptomycetaceae</taxon>
        <taxon>Streptomyces</taxon>
    </lineage>
</organism>
<dbReference type="Gene3D" id="2.10.70.100">
    <property type="match status" value="1"/>
</dbReference>
<dbReference type="Gene3D" id="3.60.40.10">
    <property type="entry name" value="PPM-type phosphatase domain"/>
    <property type="match status" value="1"/>
</dbReference>
<comment type="caution">
    <text evidence="5">The sequence shown here is derived from an EMBL/GenBank/DDBJ whole genome shotgun (WGS) entry which is preliminary data.</text>
</comment>
<dbReference type="InterPro" id="IPR003018">
    <property type="entry name" value="GAF"/>
</dbReference>
<dbReference type="InterPro" id="IPR029016">
    <property type="entry name" value="GAF-like_dom_sf"/>
</dbReference>
<sequence>MDLPVAKPPATSGPLPDDALSGVGRETAGAGAAVRLLAYTETSALLNELLDDCLATLRSTHGAIYLVQDDGRLRLATGRGYSEEQFEQMRSISAEAELPTACPFRERRPVFGTADQYDGGYPEIEAFRPDVGFAGWPLMIDGSCLGTVLIRTGPRAPDDAERSLLDLLTGVGAHRLEHLLAHGEPVSGATNPQLGQTVRMIEDRSRAARLQLAIAGADIGFFDWDFASGRVVCDEKLCQMFGFDPQLYDEQIESFFAALSPDDRERVEKAVEAGIRSGDFDVSYRIAHPDHVVWVRAKGRVFTNHRGEPSGIVGVVQDHTQEHLRESREAARRDFIRAVTRGIMGALSTQEVVDTAAEAVLPALGARRLILYVREGRWLEFAAAHGYSAEALAALEEGAQLAHEDQRLWDAILTKPVFLPTRQAYREYLGDAFPPLPGQHAWAILPLDSGEGRLGVCAISFSEPHVFTEDDKTLCVAAAGVLAQALGRARVLDQRRRQLTELQRMMLPRRVPELPEVDIAVRYLPSSEGLEVGGDWYDVVPAPHGRVMLVIGDVQGHSAKAAAVMGHLRVAMQAYAAEGVGPGALLHRAGRILADLDTERFATCLVIEVTLSTGLLRAGRAGHFPPLLREPGGGVRELQIPGGLPLGSFADNYPVAEHRLAPGATLLLYTDGLVERPGEDIGDAVHALSRRFYRLTDERHPHTSALAPLADALMAPASRHALDDIALLLLRRRDQ</sequence>
<gene>
    <name evidence="5" type="ORF">LHJ74_31840</name>
</gene>
<evidence type="ECO:0000256" key="1">
    <source>
        <dbReference type="ARBA" id="ARBA00022801"/>
    </source>
</evidence>
<dbReference type="PANTHER" id="PTHR43156:SF2">
    <property type="entry name" value="STAGE II SPORULATION PROTEIN E"/>
    <property type="match status" value="1"/>
</dbReference>
<dbReference type="CDD" id="cd00130">
    <property type="entry name" value="PAS"/>
    <property type="match status" value="1"/>
</dbReference>
<evidence type="ECO:0000259" key="4">
    <source>
        <dbReference type="SMART" id="SM00331"/>
    </source>
</evidence>
<dbReference type="RefSeq" id="WP_260221785.1">
    <property type="nucleotide sequence ID" value="NZ_JAJAGO010000021.1"/>
</dbReference>
<keyword evidence="6" id="KW-1185">Reference proteome</keyword>
<feature type="domain" description="PAS" evidence="3">
    <location>
        <begin position="208"/>
        <end position="276"/>
    </location>
</feature>
<dbReference type="Pfam" id="PF07228">
    <property type="entry name" value="SpoIIE"/>
    <property type="match status" value="1"/>
</dbReference>
<dbReference type="SMART" id="SM00086">
    <property type="entry name" value="PAC"/>
    <property type="match status" value="1"/>
</dbReference>
<protein>
    <submittedName>
        <fullName evidence="5">SpoIIE family protein phosphatase</fullName>
    </submittedName>
</protein>
<dbReference type="SUPFAM" id="SSF81606">
    <property type="entry name" value="PP2C-like"/>
    <property type="match status" value="1"/>
</dbReference>
<keyword evidence="1" id="KW-0378">Hydrolase</keyword>
<dbReference type="InterPro" id="IPR036457">
    <property type="entry name" value="PPM-type-like_dom_sf"/>
</dbReference>
<dbReference type="Gene3D" id="3.30.450.40">
    <property type="match status" value="2"/>
</dbReference>
<evidence type="ECO:0000259" key="3">
    <source>
        <dbReference type="SMART" id="SM00091"/>
    </source>
</evidence>
<dbReference type="SUPFAM" id="SSF55785">
    <property type="entry name" value="PYP-like sensor domain (PAS domain)"/>
    <property type="match status" value="1"/>
</dbReference>
<evidence type="ECO:0000256" key="2">
    <source>
        <dbReference type="SAM" id="MobiDB-lite"/>
    </source>
</evidence>
<dbReference type="InterPro" id="IPR052016">
    <property type="entry name" value="Bact_Sigma-Reg"/>
</dbReference>
<evidence type="ECO:0000313" key="5">
    <source>
        <dbReference type="EMBL" id="MCT2594447.1"/>
    </source>
</evidence>
<dbReference type="InterPro" id="IPR035965">
    <property type="entry name" value="PAS-like_dom_sf"/>
</dbReference>
<dbReference type="SMART" id="SM00091">
    <property type="entry name" value="PAS"/>
    <property type="match status" value="1"/>
</dbReference>
<dbReference type="Gene3D" id="3.30.450.20">
    <property type="entry name" value="PAS domain"/>
    <property type="match status" value="1"/>
</dbReference>
<dbReference type="InterPro" id="IPR001932">
    <property type="entry name" value="PPM-type_phosphatase-like_dom"/>
</dbReference>
<dbReference type="InterPro" id="IPR001610">
    <property type="entry name" value="PAC"/>
</dbReference>
<dbReference type="Pfam" id="PF08447">
    <property type="entry name" value="PAS_3"/>
    <property type="match status" value="1"/>
</dbReference>